<protein>
    <submittedName>
        <fullName evidence="2">Uncharacterized protein</fullName>
    </submittedName>
</protein>
<dbReference type="AlphaFoldDB" id="L9UAS3"/>
<comment type="caution">
    <text evidence="2">The sequence shown here is derived from an EMBL/GenBank/DDBJ whole genome shotgun (WGS) entry which is preliminary data.</text>
</comment>
<feature type="transmembrane region" description="Helical" evidence="1">
    <location>
        <begin position="31"/>
        <end position="53"/>
    </location>
</feature>
<name>L9UAS3_9GAMM</name>
<accession>L9UAS3</accession>
<organism evidence="2 3">
    <name type="scientific">Vreelandella titanicae BH1</name>
    <dbReference type="NCBI Taxonomy" id="1204738"/>
    <lineage>
        <taxon>Bacteria</taxon>
        <taxon>Pseudomonadati</taxon>
        <taxon>Pseudomonadota</taxon>
        <taxon>Gammaproteobacteria</taxon>
        <taxon>Oceanospirillales</taxon>
        <taxon>Halomonadaceae</taxon>
        <taxon>Vreelandella</taxon>
    </lineage>
</organism>
<keyword evidence="1" id="KW-0472">Membrane</keyword>
<keyword evidence="1" id="KW-0812">Transmembrane</keyword>
<reference evidence="2 3" key="1">
    <citation type="journal article" date="2013" name="Genome Announc.">
        <title>Draft Genome of the Marine Gammaproteobacterium Halomonas titanicae.</title>
        <authorList>
            <person name="Sanchez-Porro C."/>
            <person name="de la Haba R.R."/>
            <person name="Cruz-Hernandez N."/>
            <person name="Gonzalez J.M."/>
            <person name="Reyes-Guirao C."/>
            <person name="Navarro-Sampedro L."/>
            <person name="Carballo M."/>
            <person name="Ventosa A."/>
        </authorList>
    </citation>
    <scope>NUCLEOTIDE SEQUENCE [LARGE SCALE GENOMIC DNA]</scope>
    <source>
        <strain evidence="2 3">BH1</strain>
    </source>
</reference>
<gene>
    <name evidence="2" type="ORF">HALTITAN_1295</name>
</gene>
<feature type="transmembrane region" description="Helical" evidence="1">
    <location>
        <begin position="59"/>
        <end position="81"/>
    </location>
</feature>
<dbReference type="EMBL" id="AOPO01000004">
    <property type="protein sequence ID" value="ELY21736.1"/>
    <property type="molecule type" value="Genomic_DNA"/>
</dbReference>
<sequence>MPAARGVMNKNLGVNWKLKFLWLWIKRYKHALRVIGGLFFCFALIAGGFWIAGFDIEPIAFVFGLLSSLFLASPSIAEYFLPERKPVREMTFEEILDFIPTTHPKDDWHGISRDWASERFLREDPRLRFRAKFIDDGIQCEDFKEQWANGFPDKRATGYWYELYYDGAFLDRFILVSVDGARVDLPPPDLTTMTISPFAYKVAKIHDTLDNVDEYLNRAGISVENS</sequence>
<evidence type="ECO:0000256" key="1">
    <source>
        <dbReference type="SAM" id="Phobius"/>
    </source>
</evidence>
<proteinExistence type="predicted"/>
<dbReference type="Proteomes" id="UP000011651">
    <property type="component" value="Unassembled WGS sequence"/>
</dbReference>
<keyword evidence="1" id="KW-1133">Transmembrane helix</keyword>
<evidence type="ECO:0000313" key="2">
    <source>
        <dbReference type="EMBL" id="ELY21736.1"/>
    </source>
</evidence>
<evidence type="ECO:0000313" key="3">
    <source>
        <dbReference type="Proteomes" id="UP000011651"/>
    </source>
</evidence>
<dbReference type="PATRIC" id="fig|1204738.3.peg.1940"/>